<feature type="transmembrane region" description="Helical" evidence="1">
    <location>
        <begin position="28"/>
        <end position="51"/>
    </location>
</feature>
<feature type="transmembrane region" description="Helical" evidence="1">
    <location>
        <begin position="252"/>
        <end position="275"/>
    </location>
</feature>
<feature type="transmembrane region" description="Helical" evidence="1">
    <location>
        <begin position="222"/>
        <end position="240"/>
    </location>
</feature>
<sequence>MHRTEHLLATALDHQTGPERVIRAPAQYWLLIVMWIRSVLAYPASFVLMLVSSTLVNLTDFVAVLIMFSHITAFGGFSLGEMALLYATSSTALGMADLLTGSIERVGERIRTGAFDAYLIRPVPAFLQAAADGFALRRLGRPLQAGTVLVFALSKVDIDWTVARGIMLAVSLVTGTVIFAALFVLGASFQFVAIDSAELANSVTYGGQALTQFPLTVFGKEIVRAVTFVVPLAFVNYYPVLYVLGKPAPLGLPSWIGLLSPLVAAVMVALSSLAWRAGLRRYRSTGS</sequence>
<feature type="transmembrane region" description="Helical" evidence="1">
    <location>
        <begin position="58"/>
        <end position="79"/>
    </location>
</feature>
<dbReference type="Pfam" id="PF06182">
    <property type="entry name" value="ABC2_membrane_6"/>
    <property type="match status" value="1"/>
</dbReference>
<dbReference type="PANTHER" id="PTHR36833">
    <property type="entry name" value="SLR0610 PROTEIN-RELATED"/>
    <property type="match status" value="1"/>
</dbReference>
<dbReference type="InterPro" id="IPR010390">
    <property type="entry name" value="ABC-2_transporter-like"/>
</dbReference>
<evidence type="ECO:0000313" key="3">
    <source>
        <dbReference type="Proteomes" id="UP000292695"/>
    </source>
</evidence>
<dbReference type="PANTHER" id="PTHR36833:SF1">
    <property type="entry name" value="INTEGRAL MEMBRANE TRANSPORT PROTEIN"/>
    <property type="match status" value="1"/>
</dbReference>
<feature type="transmembrane region" description="Helical" evidence="1">
    <location>
        <begin position="162"/>
        <end position="185"/>
    </location>
</feature>
<evidence type="ECO:0000313" key="2">
    <source>
        <dbReference type="EMBL" id="TCC39459.1"/>
    </source>
</evidence>
<keyword evidence="1" id="KW-1133">Transmembrane helix</keyword>
<reference evidence="2 3" key="1">
    <citation type="submission" date="2019-02" db="EMBL/GenBank/DDBJ databases">
        <title>Kribbella capetownensis sp. nov. and Kribbella speibonae sp. nov., isolated from soil.</title>
        <authorList>
            <person name="Curtis S.M."/>
            <person name="Norton I."/>
            <person name="Everest G.J."/>
            <person name="Meyers P.R."/>
        </authorList>
    </citation>
    <scope>NUCLEOTIDE SEQUENCE [LARGE SCALE GENOMIC DNA]</scope>
    <source>
        <strain evidence="2 3">DSM 27082</strain>
    </source>
</reference>
<dbReference type="EMBL" id="SJKA01000002">
    <property type="protein sequence ID" value="TCC39459.1"/>
    <property type="molecule type" value="Genomic_DNA"/>
</dbReference>
<protein>
    <submittedName>
        <fullName evidence="2">Transporter</fullName>
    </submittedName>
</protein>
<dbReference type="OrthoDB" id="9788195at2"/>
<accession>A0A4R0J0X6</accession>
<dbReference type="AlphaFoldDB" id="A0A4R0J0X6"/>
<comment type="caution">
    <text evidence="2">The sequence shown here is derived from an EMBL/GenBank/DDBJ whole genome shotgun (WGS) entry which is preliminary data.</text>
</comment>
<organism evidence="2 3">
    <name type="scientific">Kribbella sindirgiensis</name>
    <dbReference type="NCBI Taxonomy" id="1124744"/>
    <lineage>
        <taxon>Bacteria</taxon>
        <taxon>Bacillati</taxon>
        <taxon>Actinomycetota</taxon>
        <taxon>Actinomycetes</taxon>
        <taxon>Propionibacteriales</taxon>
        <taxon>Kribbellaceae</taxon>
        <taxon>Kribbella</taxon>
    </lineage>
</organism>
<keyword evidence="1" id="KW-0812">Transmembrane</keyword>
<proteinExistence type="predicted"/>
<keyword evidence="3" id="KW-1185">Reference proteome</keyword>
<name>A0A4R0J0X6_9ACTN</name>
<gene>
    <name evidence="2" type="ORF">E0H50_05885</name>
</gene>
<keyword evidence="1" id="KW-0472">Membrane</keyword>
<dbReference type="Proteomes" id="UP000292695">
    <property type="component" value="Unassembled WGS sequence"/>
</dbReference>
<evidence type="ECO:0000256" key="1">
    <source>
        <dbReference type="SAM" id="Phobius"/>
    </source>
</evidence>